<organism evidence="7 8">
    <name type="scientific">Nonomuraea zeae</name>
    <dbReference type="NCBI Taxonomy" id="1642303"/>
    <lineage>
        <taxon>Bacteria</taxon>
        <taxon>Bacillati</taxon>
        <taxon>Actinomycetota</taxon>
        <taxon>Actinomycetes</taxon>
        <taxon>Streptosporangiales</taxon>
        <taxon>Streptosporangiaceae</taxon>
        <taxon>Nonomuraea</taxon>
    </lineage>
</organism>
<evidence type="ECO:0000313" key="7">
    <source>
        <dbReference type="EMBL" id="TMR32907.1"/>
    </source>
</evidence>
<protein>
    <submittedName>
        <fullName evidence="7">Branched-chain amino acid ABC transporter permease</fullName>
    </submittedName>
</protein>
<feature type="transmembrane region" description="Helical" evidence="6">
    <location>
        <begin position="82"/>
        <end position="100"/>
    </location>
</feature>
<dbReference type="Pfam" id="PF02653">
    <property type="entry name" value="BPD_transp_2"/>
    <property type="match status" value="1"/>
</dbReference>
<dbReference type="InterPro" id="IPR001851">
    <property type="entry name" value="ABC_transp_permease"/>
</dbReference>
<evidence type="ECO:0000256" key="1">
    <source>
        <dbReference type="ARBA" id="ARBA00004651"/>
    </source>
</evidence>
<dbReference type="RefSeq" id="WP_138691540.1">
    <property type="nucleotide sequence ID" value="NZ_JBHSAZ010000025.1"/>
</dbReference>
<dbReference type="PANTHER" id="PTHR30482:SF20">
    <property type="entry name" value="HIGH-AFFINITY BRANCHED-CHAIN AMINO ACID TRANSPORT SYSTEM PERMEASE PROTEIN LIVM"/>
    <property type="match status" value="1"/>
</dbReference>
<evidence type="ECO:0000256" key="3">
    <source>
        <dbReference type="ARBA" id="ARBA00022692"/>
    </source>
</evidence>
<evidence type="ECO:0000256" key="6">
    <source>
        <dbReference type="SAM" id="Phobius"/>
    </source>
</evidence>
<keyword evidence="2" id="KW-1003">Cell membrane</keyword>
<keyword evidence="8" id="KW-1185">Reference proteome</keyword>
<feature type="transmembrane region" description="Helical" evidence="6">
    <location>
        <begin position="260"/>
        <end position="285"/>
    </location>
</feature>
<feature type="transmembrane region" description="Helical" evidence="6">
    <location>
        <begin position="29"/>
        <end position="45"/>
    </location>
</feature>
<reference evidence="7 8" key="1">
    <citation type="submission" date="2019-05" db="EMBL/GenBank/DDBJ databases">
        <title>Draft genome sequence of Nonomuraea zeae DSM 100528.</title>
        <authorList>
            <person name="Saricaoglu S."/>
            <person name="Isik K."/>
        </authorList>
    </citation>
    <scope>NUCLEOTIDE SEQUENCE [LARGE SCALE GENOMIC DNA]</scope>
    <source>
        <strain evidence="7 8">DSM 100528</strain>
    </source>
</reference>
<feature type="transmembrane region" description="Helical" evidence="6">
    <location>
        <begin position="297"/>
        <end position="322"/>
    </location>
</feature>
<gene>
    <name evidence="7" type="ORF">ETD85_21455</name>
</gene>
<feature type="transmembrane region" description="Helical" evidence="6">
    <location>
        <begin position="51"/>
        <end position="70"/>
    </location>
</feature>
<comment type="caution">
    <text evidence="7">The sequence shown here is derived from an EMBL/GenBank/DDBJ whole genome shotgun (WGS) entry which is preliminary data.</text>
</comment>
<evidence type="ECO:0000256" key="5">
    <source>
        <dbReference type="ARBA" id="ARBA00023136"/>
    </source>
</evidence>
<dbReference type="OrthoDB" id="9814461at2"/>
<dbReference type="InterPro" id="IPR043428">
    <property type="entry name" value="LivM-like"/>
</dbReference>
<keyword evidence="5 6" id="KW-0472">Membrane</keyword>
<evidence type="ECO:0000256" key="4">
    <source>
        <dbReference type="ARBA" id="ARBA00022989"/>
    </source>
</evidence>
<feature type="transmembrane region" description="Helical" evidence="6">
    <location>
        <begin position="130"/>
        <end position="147"/>
    </location>
</feature>
<dbReference type="Proteomes" id="UP000306628">
    <property type="component" value="Unassembled WGS sequence"/>
</dbReference>
<keyword evidence="3 6" id="KW-0812">Transmembrane</keyword>
<dbReference type="CDD" id="cd06581">
    <property type="entry name" value="TM_PBP1_LivM_like"/>
    <property type="match status" value="1"/>
</dbReference>
<sequence>MNTVAAGHRRLPVGQVAGDRRQTWPWRRAGLGAVTVAAVALPFVLPPYLLFQATLVLVYAIALLGLDLVVGHGGQISLGHGAFFGVGAYTAAVLIARLGLPYPLTLPVAALLTFALGWAAGLPALRLRGLYLAMVTFAVAVVLPPLLKRFPSITGGAMGLPVRTPRAPVLDDDQWVYFLVLAVAVTGSLWIRNLTASRGGRALTAIREHRAAAEVLGMRPATHMTHAFAWSAMYAGTAGALYTWTVGFVSPDSFTLSLSITLLAGVVIGGPATLAGPLLGAFVVMGVPVVAQELNPAAPGIVSGLLIVLVVYAAPTGLAGLLRKAAWGVVRRRA</sequence>
<dbReference type="PANTHER" id="PTHR30482">
    <property type="entry name" value="HIGH-AFFINITY BRANCHED-CHAIN AMINO ACID TRANSPORT SYSTEM PERMEASE"/>
    <property type="match status" value="1"/>
</dbReference>
<comment type="subcellular location">
    <subcellularLocation>
        <location evidence="1">Cell membrane</location>
        <topology evidence="1">Multi-pass membrane protein</topology>
    </subcellularLocation>
</comment>
<dbReference type="AlphaFoldDB" id="A0A5S4GIX4"/>
<name>A0A5S4GIX4_9ACTN</name>
<dbReference type="GO" id="GO:0015658">
    <property type="term" value="F:branched-chain amino acid transmembrane transporter activity"/>
    <property type="evidence" value="ECO:0007669"/>
    <property type="project" value="InterPro"/>
</dbReference>
<proteinExistence type="predicted"/>
<accession>A0A5S4GIX4</accession>
<dbReference type="EMBL" id="VCKX01000063">
    <property type="protein sequence ID" value="TMR32907.1"/>
    <property type="molecule type" value="Genomic_DNA"/>
</dbReference>
<feature type="transmembrane region" description="Helical" evidence="6">
    <location>
        <begin position="175"/>
        <end position="191"/>
    </location>
</feature>
<evidence type="ECO:0000256" key="2">
    <source>
        <dbReference type="ARBA" id="ARBA00022475"/>
    </source>
</evidence>
<evidence type="ECO:0000313" key="8">
    <source>
        <dbReference type="Proteomes" id="UP000306628"/>
    </source>
</evidence>
<dbReference type="GO" id="GO:0005886">
    <property type="term" value="C:plasma membrane"/>
    <property type="evidence" value="ECO:0007669"/>
    <property type="project" value="UniProtKB-SubCell"/>
</dbReference>
<feature type="transmembrane region" description="Helical" evidence="6">
    <location>
        <begin position="106"/>
        <end position="125"/>
    </location>
</feature>
<keyword evidence="4 6" id="KW-1133">Transmembrane helix</keyword>